<keyword evidence="1" id="KW-1133">Transmembrane helix</keyword>
<organism evidence="2">
    <name type="scientific">marine metagenome</name>
    <dbReference type="NCBI Taxonomy" id="408172"/>
    <lineage>
        <taxon>unclassified sequences</taxon>
        <taxon>metagenomes</taxon>
        <taxon>ecological metagenomes</taxon>
    </lineage>
</organism>
<keyword evidence="1" id="KW-0472">Membrane</keyword>
<evidence type="ECO:0000313" key="2">
    <source>
        <dbReference type="EMBL" id="SVE60035.1"/>
    </source>
</evidence>
<evidence type="ECO:0000256" key="1">
    <source>
        <dbReference type="SAM" id="Phobius"/>
    </source>
</evidence>
<feature type="transmembrane region" description="Helical" evidence="1">
    <location>
        <begin position="53"/>
        <end position="73"/>
    </location>
</feature>
<proteinExistence type="predicted"/>
<dbReference type="AlphaFoldDB" id="A0A383EUW6"/>
<keyword evidence="1" id="KW-0812">Transmembrane</keyword>
<accession>A0A383EUW6</accession>
<feature type="transmembrane region" description="Helical" evidence="1">
    <location>
        <begin position="12"/>
        <end position="33"/>
    </location>
</feature>
<sequence length="77" mass="8282">MSKEARTAPRLYYGWVVVAAMISIGATTMAVAGPTFGFFIEPMQKELGFDKSLFGWANTGRMLASALGGLFIGKMVD</sequence>
<feature type="non-terminal residue" evidence="2">
    <location>
        <position position="77"/>
    </location>
</feature>
<name>A0A383EUW6_9ZZZZ</name>
<dbReference type="EMBL" id="UINC01228636">
    <property type="protein sequence ID" value="SVE60035.1"/>
    <property type="molecule type" value="Genomic_DNA"/>
</dbReference>
<reference evidence="2" key="1">
    <citation type="submission" date="2018-05" db="EMBL/GenBank/DDBJ databases">
        <authorList>
            <person name="Lanie J.A."/>
            <person name="Ng W.-L."/>
            <person name="Kazmierczak K.M."/>
            <person name="Andrzejewski T.M."/>
            <person name="Davidsen T.M."/>
            <person name="Wayne K.J."/>
            <person name="Tettelin H."/>
            <person name="Glass J.I."/>
            <person name="Rusch D."/>
            <person name="Podicherti R."/>
            <person name="Tsui H.-C.T."/>
            <person name="Winkler M.E."/>
        </authorList>
    </citation>
    <scope>NUCLEOTIDE SEQUENCE</scope>
</reference>
<gene>
    <name evidence="2" type="ORF">METZ01_LOCUS512889</name>
</gene>
<dbReference type="InterPro" id="IPR036259">
    <property type="entry name" value="MFS_trans_sf"/>
</dbReference>
<dbReference type="Gene3D" id="1.20.1250.20">
    <property type="entry name" value="MFS general substrate transporter like domains"/>
    <property type="match status" value="1"/>
</dbReference>
<evidence type="ECO:0008006" key="3">
    <source>
        <dbReference type="Google" id="ProtNLM"/>
    </source>
</evidence>
<protein>
    <recommendedName>
        <fullName evidence="3">Major facilitator superfamily (MFS) profile domain-containing protein</fullName>
    </recommendedName>
</protein>
<dbReference type="SUPFAM" id="SSF103473">
    <property type="entry name" value="MFS general substrate transporter"/>
    <property type="match status" value="1"/>
</dbReference>